<evidence type="ECO:0000256" key="2">
    <source>
        <dbReference type="ARBA" id="ARBA00022448"/>
    </source>
</evidence>
<name>A0A5C5G912_9RHOB</name>
<dbReference type="GO" id="GO:0055085">
    <property type="term" value="P:transmembrane transport"/>
    <property type="evidence" value="ECO:0007669"/>
    <property type="project" value="InterPro"/>
</dbReference>
<evidence type="ECO:0000256" key="1">
    <source>
        <dbReference type="ARBA" id="ARBA00004651"/>
    </source>
</evidence>
<keyword evidence="6 7" id="KW-0472">Membrane</keyword>
<sequence length="302" mass="33379">MTPASLIPRLSRPAGDRAPGDSGYGWFVLPALILSLCIMVVPGLLTFRAAFTEWDGVSEPWWVGLDNFRELNWDPVFWQAIANNLRWTALFLTIPMALGLVAASCLMTRRRSAAIYQVVLLLPYVLSPIANASMWKFIIFDPISGVVSFMAARGWDVSNPLADPDSALYAVAAVDIWHFWGYLAVIFFAAMRQTPADQLEAAYLEGANAWQVFRHVTLPNILPTIALMVAMTTIFSFLTFDYVYLLTGGGPANSTELLSTMAYNKAFRTFQVGMAAAIALVMALFGLLASVLYVWLSRESLK</sequence>
<keyword evidence="4 7" id="KW-0812">Transmembrane</keyword>
<keyword evidence="5 7" id="KW-1133">Transmembrane helix</keyword>
<evidence type="ECO:0000313" key="9">
    <source>
        <dbReference type="EMBL" id="TNY31041.1"/>
    </source>
</evidence>
<organism evidence="9 10">
    <name type="scientific">Pelagovum pacificum</name>
    <dbReference type="NCBI Taxonomy" id="2588711"/>
    <lineage>
        <taxon>Bacteria</taxon>
        <taxon>Pseudomonadati</taxon>
        <taxon>Pseudomonadota</taxon>
        <taxon>Alphaproteobacteria</taxon>
        <taxon>Rhodobacterales</taxon>
        <taxon>Paracoccaceae</taxon>
        <taxon>Pelagovum</taxon>
    </lineage>
</organism>
<feature type="domain" description="ABC transmembrane type-1" evidence="8">
    <location>
        <begin position="81"/>
        <end position="293"/>
    </location>
</feature>
<comment type="subcellular location">
    <subcellularLocation>
        <location evidence="1 7">Cell membrane</location>
        <topology evidence="1 7">Multi-pass membrane protein</topology>
    </subcellularLocation>
</comment>
<keyword evidence="2 7" id="KW-0813">Transport</keyword>
<dbReference type="RefSeq" id="WP_140197309.1">
    <property type="nucleotide sequence ID" value="NZ_CP065915.1"/>
</dbReference>
<evidence type="ECO:0000256" key="7">
    <source>
        <dbReference type="RuleBase" id="RU363032"/>
    </source>
</evidence>
<gene>
    <name evidence="9" type="ORF">FHY64_18295</name>
</gene>
<keyword evidence="10" id="KW-1185">Reference proteome</keyword>
<dbReference type="InterPro" id="IPR000515">
    <property type="entry name" value="MetI-like"/>
</dbReference>
<accession>A0A5C5G912</accession>
<evidence type="ECO:0000313" key="10">
    <source>
        <dbReference type="Proteomes" id="UP000314011"/>
    </source>
</evidence>
<dbReference type="OrthoDB" id="9785347at2"/>
<evidence type="ECO:0000256" key="6">
    <source>
        <dbReference type="ARBA" id="ARBA00023136"/>
    </source>
</evidence>
<evidence type="ECO:0000256" key="5">
    <source>
        <dbReference type="ARBA" id="ARBA00022989"/>
    </source>
</evidence>
<feature type="transmembrane region" description="Helical" evidence="7">
    <location>
        <begin position="270"/>
        <end position="296"/>
    </location>
</feature>
<dbReference type="Gene3D" id="1.10.3720.10">
    <property type="entry name" value="MetI-like"/>
    <property type="match status" value="1"/>
</dbReference>
<dbReference type="SUPFAM" id="SSF161098">
    <property type="entry name" value="MetI-like"/>
    <property type="match status" value="1"/>
</dbReference>
<protein>
    <submittedName>
        <fullName evidence="9">Sugar ABC transporter permease</fullName>
    </submittedName>
</protein>
<dbReference type="Pfam" id="PF00528">
    <property type="entry name" value="BPD_transp_1"/>
    <property type="match status" value="1"/>
</dbReference>
<dbReference type="AlphaFoldDB" id="A0A5C5G912"/>
<feature type="transmembrane region" description="Helical" evidence="7">
    <location>
        <begin position="167"/>
        <end position="190"/>
    </location>
</feature>
<keyword evidence="3" id="KW-1003">Cell membrane</keyword>
<dbReference type="CDD" id="cd06261">
    <property type="entry name" value="TM_PBP2"/>
    <property type="match status" value="1"/>
</dbReference>
<feature type="transmembrane region" description="Helical" evidence="7">
    <location>
        <begin position="221"/>
        <end position="245"/>
    </location>
</feature>
<evidence type="ECO:0000256" key="3">
    <source>
        <dbReference type="ARBA" id="ARBA00022475"/>
    </source>
</evidence>
<comment type="caution">
    <text evidence="9">The sequence shown here is derived from an EMBL/GenBank/DDBJ whole genome shotgun (WGS) entry which is preliminary data.</text>
</comment>
<dbReference type="PANTHER" id="PTHR30193">
    <property type="entry name" value="ABC TRANSPORTER PERMEASE PROTEIN"/>
    <property type="match status" value="1"/>
</dbReference>
<dbReference type="InterPro" id="IPR051393">
    <property type="entry name" value="ABC_transporter_permease"/>
</dbReference>
<reference evidence="9 10" key="1">
    <citation type="submission" date="2019-06" db="EMBL/GenBank/DDBJ databases">
        <title>Genome of new Rhodobacteraceae sp. SM1903.</title>
        <authorList>
            <person name="Ren X."/>
        </authorList>
    </citation>
    <scope>NUCLEOTIDE SEQUENCE [LARGE SCALE GENOMIC DNA]</scope>
    <source>
        <strain evidence="9 10">SM1903</strain>
    </source>
</reference>
<dbReference type="PROSITE" id="PS50928">
    <property type="entry name" value="ABC_TM1"/>
    <property type="match status" value="1"/>
</dbReference>
<dbReference type="PANTHER" id="PTHR30193:SF37">
    <property type="entry name" value="INNER MEMBRANE ABC TRANSPORTER PERMEASE PROTEIN YCJO"/>
    <property type="match status" value="1"/>
</dbReference>
<comment type="similarity">
    <text evidence="7">Belongs to the binding-protein-dependent transport system permease family.</text>
</comment>
<dbReference type="GO" id="GO:0005886">
    <property type="term" value="C:plasma membrane"/>
    <property type="evidence" value="ECO:0007669"/>
    <property type="project" value="UniProtKB-SubCell"/>
</dbReference>
<proteinExistence type="inferred from homology"/>
<feature type="transmembrane region" description="Helical" evidence="7">
    <location>
        <begin position="113"/>
        <end position="130"/>
    </location>
</feature>
<evidence type="ECO:0000256" key="4">
    <source>
        <dbReference type="ARBA" id="ARBA00022692"/>
    </source>
</evidence>
<feature type="transmembrane region" description="Helical" evidence="7">
    <location>
        <begin position="24"/>
        <end position="45"/>
    </location>
</feature>
<dbReference type="InterPro" id="IPR035906">
    <property type="entry name" value="MetI-like_sf"/>
</dbReference>
<feature type="transmembrane region" description="Helical" evidence="7">
    <location>
        <begin position="87"/>
        <end position="107"/>
    </location>
</feature>
<dbReference type="Proteomes" id="UP000314011">
    <property type="component" value="Unassembled WGS sequence"/>
</dbReference>
<evidence type="ECO:0000259" key="8">
    <source>
        <dbReference type="PROSITE" id="PS50928"/>
    </source>
</evidence>
<dbReference type="EMBL" id="VFFF01000003">
    <property type="protein sequence ID" value="TNY31041.1"/>
    <property type="molecule type" value="Genomic_DNA"/>
</dbReference>